<proteinExistence type="predicted"/>
<dbReference type="InterPro" id="IPR044930">
    <property type="entry name" value="Homing_endonuclease_His-Me"/>
</dbReference>
<evidence type="ECO:0000313" key="2">
    <source>
        <dbReference type="Proteomes" id="UP001057895"/>
    </source>
</evidence>
<protein>
    <recommendedName>
        <fullName evidence="3">HNH nuclease domain-containing protein</fullName>
    </recommendedName>
</protein>
<organism evidence="1 2">
    <name type="scientific">Escherichia phage ZL19</name>
    <dbReference type="NCBI Taxonomy" id="2914037"/>
    <lineage>
        <taxon>Viruses</taxon>
        <taxon>Duplodnaviria</taxon>
        <taxon>Heunggongvirae</taxon>
        <taxon>Uroviricota</taxon>
        <taxon>Caudoviricetes</taxon>
        <taxon>Drexlerviridae</taxon>
        <taxon>Braunvirinae</taxon>
        <taxon>Rtpvirus</taxon>
        <taxon>Rtpvirus ZL19</taxon>
    </lineage>
</organism>
<accession>A0A9E7CMC8</accession>
<dbReference type="EMBL" id="OM258170">
    <property type="protein sequence ID" value="UMO77913.1"/>
    <property type="molecule type" value="Genomic_DNA"/>
</dbReference>
<dbReference type="InterPro" id="IPR044925">
    <property type="entry name" value="His-Me_finger_sf"/>
</dbReference>
<sequence length="150" mass="16942">MRKVDELIIMISRQTDDCIEWNNSRTVDGYGQVRYAGTTRRAHKVAYCISNDIDYECVKGVIMHSCDNPSCINPKHLSVGSQHDNVIDCVSKGRFRSVEGLKNPKSIVTIEDSRKMLRMRTDGMTYQDIADAMVVGKSTAYRVITTGYLL</sequence>
<dbReference type="Gene3D" id="3.90.75.10">
    <property type="entry name" value="Homing Intron 3 (I-ppo) Encoded Endonuclease, Chain A"/>
    <property type="match status" value="1"/>
</dbReference>
<dbReference type="Proteomes" id="UP001057895">
    <property type="component" value="Segment"/>
</dbReference>
<evidence type="ECO:0008006" key="3">
    <source>
        <dbReference type="Google" id="ProtNLM"/>
    </source>
</evidence>
<evidence type="ECO:0000313" key="1">
    <source>
        <dbReference type="EMBL" id="UMO77913.1"/>
    </source>
</evidence>
<dbReference type="SUPFAM" id="SSF54060">
    <property type="entry name" value="His-Me finger endonucleases"/>
    <property type="match status" value="1"/>
</dbReference>
<keyword evidence="2" id="KW-1185">Reference proteome</keyword>
<name>A0A9E7CMC8_9CAUD</name>
<dbReference type="GO" id="GO:0004519">
    <property type="term" value="F:endonuclease activity"/>
    <property type="evidence" value="ECO:0007669"/>
    <property type="project" value="InterPro"/>
</dbReference>
<reference evidence="1" key="1">
    <citation type="journal article" date="2022" name="Science">
        <title>Prokaryotic innate immunity via pattern recognition of conserved viral proteins.</title>
        <authorList>
            <person name="Gao L."/>
            <person name="Wilkinson M.E."/>
            <person name="Strecker J."/>
            <person name="Makarova K.S."/>
            <person name="Koonin E.V."/>
            <person name="Zhang F."/>
        </authorList>
    </citation>
    <scope>NUCLEOTIDE SEQUENCE</scope>
</reference>